<evidence type="ECO:0000313" key="7">
    <source>
        <dbReference type="Proteomes" id="UP001500298"/>
    </source>
</evidence>
<name>A0ABP9D091_9BACT</name>
<evidence type="ECO:0000313" key="6">
    <source>
        <dbReference type="EMBL" id="GAA4824065.1"/>
    </source>
</evidence>
<dbReference type="InterPro" id="IPR013766">
    <property type="entry name" value="Thioredoxin_domain"/>
</dbReference>
<dbReference type="EMBL" id="BAABJX010000011">
    <property type="protein sequence ID" value="GAA4824065.1"/>
    <property type="molecule type" value="Genomic_DNA"/>
</dbReference>
<dbReference type="Pfam" id="PF14289">
    <property type="entry name" value="DUF4369"/>
    <property type="match status" value="1"/>
</dbReference>
<evidence type="ECO:0000256" key="4">
    <source>
        <dbReference type="ARBA" id="ARBA00023284"/>
    </source>
</evidence>
<protein>
    <recommendedName>
        <fullName evidence="5">Thioredoxin domain-containing protein</fullName>
    </recommendedName>
</protein>
<dbReference type="Gene3D" id="3.40.30.10">
    <property type="entry name" value="Glutaredoxin"/>
    <property type="match status" value="1"/>
</dbReference>
<sequence>MLSCGVKKDPSYTINAHLTGFEDSTKFYLKSFTDDVIIDSTHLVDGHLHFSGKLQKVPQSLSLKSGKGYSFTALYMGNEEVVLKGDKKDFPYHLLIETKKTGFAWQKKLLDDQMKDLHQQRLDTLTKYAYNPNSENPMEAVILGRKQTRGIDAAMDSIEYQYILDHPDFEYAMQQLYFRRSQFGKEKLQALYEQFSPEVQQSSTGEKLKFYVNHKIPEIGDDYYDFTALNQEKDSVQFSSYLGKYVLLEFTSNSCLPCILALPDLESITQTYADSLTVVSFQIDKSESDLLKLLGRHEGTWPVLWSGEGADDLIQRTYGVQGVPAFFLLSPKGKVIDKWSGYGEGSLISRMKKNFPESKEELMARE</sequence>
<dbReference type="PROSITE" id="PS51352">
    <property type="entry name" value="THIOREDOXIN_2"/>
    <property type="match status" value="1"/>
</dbReference>
<feature type="domain" description="Thioredoxin" evidence="5">
    <location>
        <begin position="217"/>
        <end position="366"/>
    </location>
</feature>
<accession>A0ABP9D091</accession>
<evidence type="ECO:0000256" key="3">
    <source>
        <dbReference type="ARBA" id="ARBA00023157"/>
    </source>
</evidence>
<evidence type="ECO:0000256" key="2">
    <source>
        <dbReference type="ARBA" id="ARBA00022748"/>
    </source>
</evidence>
<comment type="caution">
    <text evidence="6">The sequence shown here is derived from an EMBL/GenBank/DDBJ whole genome shotgun (WGS) entry which is preliminary data.</text>
</comment>
<keyword evidence="3" id="KW-1015">Disulfide bond</keyword>
<dbReference type="CDD" id="cd02966">
    <property type="entry name" value="TlpA_like_family"/>
    <property type="match status" value="1"/>
</dbReference>
<evidence type="ECO:0000256" key="1">
    <source>
        <dbReference type="ARBA" id="ARBA00004196"/>
    </source>
</evidence>
<dbReference type="InterPro" id="IPR036249">
    <property type="entry name" value="Thioredoxin-like_sf"/>
</dbReference>
<organism evidence="6 7">
    <name type="scientific">Algivirga pacifica</name>
    <dbReference type="NCBI Taxonomy" id="1162670"/>
    <lineage>
        <taxon>Bacteria</taxon>
        <taxon>Pseudomonadati</taxon>
        <taxon>Bacteroidota</taxon>
        <taxon>Cytophagia</taxon>
        <taxon>Cytophagales</taxon>
        <taxon>Flammeovirgaceae</taxon>
        <taxon>Algivirga</taxon>
    </lineage>
</organism>
<keyword evidence="2" id="KW-0201">Cytochrome c-type biogenesis</keyword>
<reference evidence="7" key="1">
    <citation type="journal article" date="2019" name="Int. J. Syst. Evol. Microbiol.">
        <title>The Global Catalogue of Microorganisms (GCM) 10K type strain sequencing project: providing services to taxonomists for standard genome sequencing and annotation.</title>
        <authorList>
            <consortium name="The Broad Institute Genomics Platform"/>
            <consortium name="The Broad Institute Genome Sequencing Center for Infectious Disease"/>
            <person name="Wu L."/>
            <person name="Ma J."/>
        </authorList>
    </citation>
    <scope>NUCLEOTIDE SEQUENCE [LARGE SCALE GENOMIC DNA]</scope>
    <source>
        <strain evidence="7">JCM 18326</strain>
    </source>
</reference>
<keyword evidence="7" id="KW-1185">Reference proteome</keyword>
<dbReference type="PANTHER" id="PTHR42852:SF6">
    <property type="entry name" value="THIOL:DISULFIDE INTERCHANGE PROTEIN DSBE"/>
    <property type="match status" value="1"/>
</dbReference>
<keyword evidence="4" id="KW-0676">Redox-active center</keyword>
<dbReference type="InterPro" id="IPR025380">
    <property type="entry name" value="DUF4369"/>
</dbReference>
<gene>
    <name evidence="6" type="ORF">GCM10023331_05700</name>
</gene>
<evidence type="ECO:0000259" key="5">
    <source>
        <dbReference type="PROSITE" id="PS51352"/>
    </source>
</evidence>
<dbReference type="InterPro" id="IPR050553">
    <property type="entry name" value="Thioredoxin_ResA/DsbE_sf"/>
</dbReference>
<dbReference type="InterPro" id="IPR012336">
    <property type="entry name" value="Thioredoxin-like_fold"/>
</dbReference>
<dbReference type="SUPFAM" id="SSF52833">
    <property type="entry name" value="Thioredoxin-like"/>
    <property type="match status" value="1"/>
</dbReference>
<dbReference type="Proteomes" id="UP001500298">
    <property type="component" value="Unassembled WGS sequence"/>
</dbReference>
<comment type="subcellular location">
    <subcellularLocation>
        <location evidence="1">Cell envelope</location>
    </subcellularLocation>
</comment>
<dbReference type="PANTHER" id="PTHR42852">
    <property type="entry name" value="THIOL:DISULFIDE INTERCHANGE PROTEIN DSBE"/>
    <property type="match status" value="1"/>
</dbReference>
<proteinExistence type="predicted"/>
<dbReference type="Pfam" id="PF13905">
    <property type="entry name" value="Thioredoxin_8"/>
    <property type="match status" value="1"/>
</dbReference>